<keyword evidence="3" id="KW-0378">Hydrolase</keyword>
<dbReference type="GeneID" id="3643196"/>
<reference evidence="7 8" key="1">
    <citation type="journal article" date="2004" name="Proc. Natl. Acad. Sci. U.S.A.">
        <title>The diploid genome sequence of Candida albicans.</title>
        <authorList>
            <person name="Jones T."/>
            <person name="Federspiel N.A."/>
            <person name="Chibana H."/>
            <person name="Dungan J."/>
            <person name="Kalman S."/>
            <person name="Magee B.B."/>
            <person name="Newport G."/>
            <person name="Thorstenson Y.R."/>
            <person name="Agabian N."/>
            <person name="Magee P.T."/>
            <person name="Davis R.W."/>
            <person name="Scherer S."/>
        </authorList>
    </citation>
    <scope>NUCLEOTIDE SEQUENCE [LARGE SCALE GENOMIC DNA]</scope>
    <source>
        <strain evidence="8">SC5314 / ATCC MYA-2876</strain>
    </source>
</reference>
<dbReference type="VEuPathDB" id="FungiDB:CR_03820C_A"/>
<dbReference type="Proteomes" id="UP000000559">
    <property type="component" value="Chromosome R"/>
</dbReference>
<evidence type="ECO:0000313" key="8">
    <source>
        <dbReference type="Proteomes" id="UP000000559"/>
    </source>
</evidence>
<evidence type="ECO:0000259" key="5">
    <source>
        <dbReference type="PROSITE" id="PS50600"/>
    </source>
</evidence>
<dbReference type="GO" id="GO:0033044">
    <property type="term" value="P:regulation of chromosome organization"/>
    <property type="evidence" value="ECO:0000315"/>
    <property type="project" value="CGD"/>
</dbReference>
<reference evidence="7 8" key="3">
    <citation type="journal article" date="2013" name="Genome Biol.">
        <title>Assembly of a phased diploid Candida albicans genome facilitates allele-specific measurements and provides a simple model for repeat and indel structure.</title>
        <authorList>
            <person name="Muzzey D."/>
            <person name="Schwartz K."/>
            <person name="Weissman J.S."/>
            <person name="Sherlock G."/>
        </authorList>
    </citation>
    <scope>NUCLEOTIDE SEQUENCE [LARGE SCALE GENOMIC DNA]</scope>
    <source>
        <strain evidence="8">SC5314 / ATCC MYA-2876</strain>
    </source>
</reference>
<accession>A0A1D8PSK4</accession>
<dbReference type="InterPro" id="IPR038765">
    <property type="entry name" value="Papain-like_cys_pep_sf"/>
</dbReference>
<dbReference type="SUPFAM" id="SSF54001">
    <property type="entry name" value="Cysteine proteinases"/>
    <property type="match status" value="1"/>
</dbReference>
<dbReference type="GO" id="GO:0006508">
    <property type="term" value="P:proteolysis"/>
    <property type="evidence" value="ECO:0007669"/>
    <property type="project" value="UniProtKB-KW"/>
</dbReference>
<comment type="similarity">
    <text evidence="1">Belongs to the peptidase C48 family.</text>
</comment>
<evidence type="ECO:0000256" key="3">
    <source>
        <dbReference type="ARBA" id="ARBA00022801"/>
    </source>
</evidence>
<dbReference type="GO" id="GO:0016926">
    <property type="term" value="P:protein desumoylation"/>
    <property type="evidence" value="ECO:0000314"/>
    <property type="project" value="CGD"/>
</dbReference>
<dbReference type="GO" id="GO:0005634">
    <property type="term" value="C:nucleus"/>
    <property type="evidence" value="ECO:0000318"/>
    <property type="project" value="GO_Central"/>
</dbReference>
<proteinExistence type="inferred from homology"/>
<evidence type="ECO:0000256" key="2">
    <source>
        <dbReference type="ARBA" id="ARBA00022670"/>
    </source>
</evidence>
<dbReference type="Pfam" id="PF02902">
    <property type="entry name" value="Peptidase_C48"/>
    <property type="match status" value="1"/>
</dbReference>
<keyword evidence="4" id="KW-0788">Thiol protease</keyword>
<keyword evidence="2 7" id="KW-0645">Protease</keyword>
<sequence>MIQSTNNPLISTQRIEINDEYEPENNSECSHKPTDSNIFRLFYNILKYLKVYILSTLFRRIEPSNRHLQSEENKEEDDEYINLSSEASSDIEIIAVNYKPTNDFHLINKTTRIQDNSILIDDTEETPFNIANNDSTTDLLRQLAKDRLKNRKTVTTQYGTDLTISKPIKYSSSRYQQWPVTQAETTTSTPEENFDHQPTLLDIEPITNKYQESILNYYVPTKPLSINSYSVIDNVISNFYIDKISSIYHKSHETLQQLITKERIDSQSKIKTLPSEQLNQVLKIWSTNSRQLIIENYSIEIYTHDLHTLKDSNWLNDNIIDYYFNLIMKANPNVFGWTTHFYTTLVQRGYQGVARWAKRKKINVFTMEKILTPINIGNMHWALAVIDNIKKTITYYDSLGGTHNSGNPQAVQTLAHYMTEEAKRLGVMGNEYKLIPHMEAPQQKNGSDCGVFTCTAARYISANKPLSYSQNDMKIIRRRMVYEILDNRLLD</sequence>
<dbReference type="PROSITE" id="PS50600">
    <property type="entry name" value="ULP_PROTEASE"/>
    <property type="match status" value="1"/>
</dbReference>
<name>A0A1D8PSK4_CANAL</name>
<dbReference type="KEGG" id="cal:CAALFM_CR03820CA"/>
<keyword evidence="8" id="KW-1185">Reference proteome</keyword>
<dbReference type="RefSeq" id="XP_715130.1">
    <property type="nucleotide sequence ID" value="XM_710037.1"/>
</dbReference>
<dbReference type="InterPro" id="IPR003653">
    <property type="entry name" value="Peptidase_C48_C"/>
</dbReference>
<feature type="domain" description="Ubiquitin-like protease family profile" evidence="5">
    <location>
        <begin position="299"/>
        <end position="460"/>
    </location>
</feature>
<dbReference type="OrthoDB" id="1939479at2759"/>
<dbReference type="Gene3D" id="3.30.310.130">
    <property type="entry name" value="Ubiquitin-related"/>
    <property type="match status" value="1"/>
</dbReference>
<dbReference type="STRING" id="237561.A0A1D8PSK4"/>
<reference evidence="7 8" key="2">
    <citation type="journal article" date="2007" name="Genome Biol.">
        <title>Assembly of the Candida albicans genome into sixteen supercontigs aligned on the eight chromosomes.</title>
        <authorList>
            <person name="van het Hoog M."/>
            <person name="Rast T.J."/>
            <person name="Martchenko M."/>
            <person name="Grindle S."/>
            <person name="Dignard D."/>
            <person name="Hogues H."/>
            <person name="Cuomo C."/>
            <person name="Berriman M."/>
            <person name="Scherer S."/>
            <person name="Magee B.B."/>
            <person name="Whiteway M."/>
            <person name="Chibana H."/>
            <person name="Nantel A."/>
            <person name="Magee P.T."/>
        </authorList>
    </citation>
    <scope>GENOME REANNOTATION</scope>
    <source>
        <strain evidence="8">SC5314 / ATCC MYA-2876</strain>
    </source>
</reference>
<protein>
    <submittedName>
        <fullName evidence="7">SUMO protease</fullName>
    </submittedName>
</protein>
<evidence type="ECO:0000313" key="7">
    <source>
        <dbReference type="EMBL" id="AOW31120.1"/>
    </source>
</evidence>
<dbReference type="PANTHER" id="PTHR12606">
    <property type="entry name" value="SENTRIN/SUMO-SPECIFIC PROTEASE"/>
    <property type="match status" value="1"/>
</dbReference>
<organism evidence="7 8">
    <name type="scientific">Candida albicans (strain SC5314 / ATCC MYA-2876)</name>
    <name type="common">Yeast</name>
    <dbReference type="NCBI Taxonomy" id="237561"/>
    <lineage>
        <taxon>Eukaryota</taxon>
        <taxon>Fungi</taxon>
        <taxon>Dikarya</taxon>
        <taxon>Ascomycota</taxon>
        <taxon>Saccharomycotina</taxon>
        <taxon>Pichiomycetes</taxon>
        <taxon>Debaryomycetaceae</taxon>
        <taxon>Candida/Lodderomyces clade</taxon>
        <taxon>Candida</taxon>
    </lineage>
</organism>
<evidence type="ECO:0000256" key="1">
    <source>
        <dbReference type="ARBA" id="ARBA00005234"/>
    </source>
</evidence>
<dbReference type="AlphaFoldDB" id="A0A1D8PSK4"/>
<dbReference type="InParanoid" id="A0A1D8PSK4"/>
<evidence type="ECO:0000256" key="4">
    <source>
        <dbReference type="ARBA" id="ARBA00022807"/>
    </source>
</evidence>
<dbReference type="Gene3D" id="1.10.418.20">
    <property type="match status" value="1"/>
</dbReference>
<evidence type="ECO:0000313" key="6">
    <source>
        <dbReference type="CGD" id="CAL0000188490"/>
    </source>
</evidence>
<dbReference type="GO" id="GO:0016929">
    <property type="term" value="F:deSUMOylase activity"/>
    <property type="evidence" value="ECO:0000318"/>
    <property type="project" value="GO_Central"/>
</dbReference>
<dbReference type="CGD" id="CAL0000188490">
    <property type="gene designation" value="ULP2"/>
</dbReference>
<dbReference type="FunFam" id="3.30.310.130:FF:000008">
    <property type="entry name" value="Ubiquitin-like-specific protease 1"/>
    <property type="match status" value="1"/>
</dbReference>
<dbReference type="PANTHER" id="PTHR12606:SF141">
    <property type="entry name" value="GH15225P-RELATED"/>
    <property type="match status" value="1"/>
</dbReference>
<gene>
    <name evidence="6 7" type="primary">ULP2</name>
    <name evidence="7" type="ordered locus">CAALFM_CR03820CA</name>
    <name evidence="6" type="ordered locus">orf19.11831</name>
</gene>
<dbReference type="SMR" id="A0A1D8PSK4"/>
<dbReference type="EMBL" id="CP017630">
    <property type="protein sequence ID" value="AOW31120.1"/>
    <property type="molecule type" value="Genomic_DNA"/>
</dbReference>
<dbReference type="GO" id="GO:0006974">
    <property type="term" value="P:DNA damage response"/>
    <property type="evidence" value="ECO:0000315"/>
    <property type="project" value="CGD"/>
</dbReference>